<dbReference type="PANTHER" id="PTHR21373">
    <property type="entry name" value="GLUCOSE REPRESSIBLE PROTEIN MAK10"/>
    <property type="match status" value="1"/>
</dbReference>
<comment type="subcellular location">
    <subcellularLocation>
        <location evidence="1">Cytoplasm</location>
    </subcellularLocation>
</comment>
<evidence type="ECO:0000259" key="4">
    <source>
        <dbReference type="Pfam" id="PF04112"/>
    </source>
</evidence>
<proteinExistence type="inferred from homology"/>
<name>A0AAN7THC6_9PEZI</name>
<evidence type="ECO:0000256" key="2">
    <source>
        <dbReference type="ARBA" id="ARBA00006289"/>
    </source>
</evidence>
<dbReference type="InterPro" id="IPR007244">
    <property type="entry name" value="Naa35_N"/>
</dbReference>
<dbReference type="InterPro" id="IPR057982">
    <property type="entry name" value="TPR_NAA35"/>
</dbReference>
<comment type="caution">
    <text evidence="6">The sequence shown here is derived from an EMBL/GenBank/DDBJ whole genome shotgun (WGS) entry which is preliminary data.</text>
</comment>
<evidence type="ECO:0000259" key="5">
    <source>
        <dbReference type="Pfam" id="PF25789"/>
    </source>
</evidence>
<dbReference type="GO" id="GO:0031417">
    <property type="term" value="C:NatC complex"/>
    <property type="evidence" value="ECO:0007669"/>
    <property type="project" value="InterPro"/>
</dbReference>
<dbReference type="EMBL" id="JAVRRL010000036">
    <property type="protein sequence ID" value="KAK5111772.1"/>
    <property type="molecule type" value="Genomic_DNA"/>
</dbReference>
<dbReference type="AlphaFoldDB" id="A0AAN7THC6"/>
<evidence type="ECO:0000313" key="6">
    <source>
        <dbReference type="EMBL" id="KAK5111772.1"/>
    </source>
</evidence>
<sequence length="741" mass="83454">MIFNTLADETSQLALSDDDDSHGTEQAAKRIVDEARKAPVYAGRSVRDVTEDFATAAKRLPAGRLVKDEYFTLFEAVGALEIMDPKMDSGFVPDGDSSEPDFDVCRGLLPTEVLWIMDELLGLMMGWHDGYPLSQTIFTSLHVDRLLSPDNKPPYTLRLNARRDIQAMSTTDGVVHIVLRAYCLALLKSCALVLHTVQSQNFYEEEDFVTHTFGRELVPKWSASEAIDSVGEAVDWLAAADLLPAERDALAARLDFTWTYTSLLTNNMDDWQDLSKAQDHLKSSHDLGKPVPEAFSDKVQRQLATSTPPRPMIEISWTSTCNRWQEMCADISAANQFTVPEVAQNPHTLQRAVWAFAYRSPPPNTFARAQMQCILYSNEQITENIGFFDLLLMDIRDLVLAGSPLVAAESFAIEVVSDSRHKSARIMEVFMDKVFDEFMNLFRIVCQNRCRMRRSLTQSVGILDRLEGAAMDADAELETISPTEMSESGPLCPLTCWVKYQKLQVMTWTIQLGFETDIYLPHEMGMMYWLLSWSVNRKLGLLAHIETFLLGRMRAANGMRDTVAITECVSSQDLLRTLSLQAQTTHSLSTALWHLYELLAQSDAIAHPKQDYAQKNLLYEARMKPYLNMTHDTIPCLADYKSARSDLVSGATTASCAKIDILIKEAKGHLVELKQMSPQQARYVGTEEQWRREIKQLETTCVAIVVQTSQLGRLAAVKASLPVPAKRYHDWWIVPQLRSGT</sequence>
<evidence type="ECO:0000313" key="7">
    <source>
        <dbReference type="Proteomes" id="UP001310890"/>
    </source>
</evidence>
<evidence type="ECO:0000256" key="1">
    <source>
        <dbReference type="ARBA" id="ARBA00004496"/>
    </source>
</evidence>
<feature type="domain" description="NAA35-like N-terminal" evidence="4">
    <location>
        <begin position="63"/>
        <end position="227"/>
    </location>
</feature>
<protein>
    <submittedName>
        <fullName evidence="6">Uncharacterized protein</fullName>
    </submittedName>
</protein>
<dbReference type="Pfam" id="PF25789">
    <property type="entry name" value="TPR_NAA35"/>
    <property type="match status" value="1"/>
</dbReference>
<accession>A0AAN7THC6</accession>
<dbReference type="PANTHER" id="PTHR21373:SF0">
    <property type="entry name" value="N-ALPHA-ACETYLTRANSFERASE 35, NATC AUXILIARY SUBUNIT"/>
    <property type="match status" value="1"/>
</dbReference>
<keyword evidence="3" id="KW-0963">Cytoplasm</keyword>
<dbReference type="Proteomes" id="UP001310890">
    <property type="component" value="Unassembled WGS sequence"/>
</dbReference>
<feature type="domain" description="NAA35-like TPR repeats" evidence="5">
    <location>
        <begin position="349"/>
        <end position="712"/>
    </location>
</feature>
<dbReference type="Pfam" id="PF04112">
    <property type="entry name" value="Mak10"/>
    <property type="match status" value="1"/>
</dbReference>
<comment type="similarity">
    <text evidence="2">Belongs to the MAK10 family.</text>
</comment>
<reference evidence="6" key="1">
    <citation type="submission" date="2023-08" db="EMBL/GenBank/DDBJ databases">
        <title>Black Yeasts Isolated from many extreme environments.</title>
        <authorList>
            <person name="Coleine C."/>
            <person name="Stajich J.E."/>
            <person name="Selbmann L."/>
        </authorList>
    </citation>
    <scope>NUCLEOTIDE SEQUENCE</scope>
    <source>
        <strain evidence="6">CCFEE 5401</strain>
    </source>
</reference>
<gene>
    <name evidence="6" type="ORF">LTR62_004692</name>
</gene>
<dbReference type="InterPro" id="IPR057983">
    <property type="entry name" value="NAA35-like_N"/>
</dbReference>
<evidence type="ECO:0000256" key="3">
    <source>
        <dbReference type="ARBA" id="ARBA00022490"/>
    </source>
</evidence>
<organism evidence="6 7">
    <name type="scientific">Meristemomyces frigidus</name>
    <dbReference type="NCBI Taxonomy" id="1508187"/>
    <lineage>
        <taxon>Eukaryota</taxon>
        <taxon>Fungi</taxon>
        <taxon>Dikarya</taxon>
        <taxon>Ascomycota</taxon>
        <taxon>Pezizomycotina</taxon>
        <taxon>Dothideomycetes</taxon>
        <taxon>Dothideomycetidae</taxon>
        <taxon>Mycosphaerellales</taxon>
        <taxon>Teratosphaeriaceae</taxon>
        <taxon>Meristemomyces</taxon>
    </lineage>
</organism>